<dbReference type="Pfam" id="PF16021">
    <property type="entry name" value="PDCD7"/>
    <property type="match status" value="1"/>
</dbReference>
<organism evidence="2 3">
    <name type="scientific">Leptidea sinapis</name>
    <dbReference type="NCBI Taxonomy" id="189913"/>
    <lineage>
        <taxon>Eukaryota</taxon>
        <taxon>Metazoa</taxon>
        <taxon>Ecdysozoa</taxon>
        <taxon>Arthropoda</taxon>
        <taxon>Hexapoda</taxon>
        <taxon>Insecta</taxon>
        <taxon>Pterygota</taxon>
        <taxon>Neoptera</taxon>
        <taxon>Endopterygota</taxon>
        <taxon>Lepidoptera</taxon>
        <taxon>Glossata</taxon>
        <taxon>Ditrysia</taxon>
        <taxon>Papilionoidea</taxon>
        <taxon>Pieridae</taxon>
        <taxon>Dismorphiinae</taxon>
        <taxon>Leptidea</taxon>
    </lineage>
</organism>
<dbReference type="Proteomes" id="UP000324832">
    <property type="component" value="Unassembled WGS sequence"/>
</dbReference>
<keyword evidence="3" id="KW-1185">Reference proteome</keyword>
<dbReference type="EMBL" id="FZQP02006817">
    <property type="protein sequence ID" value="VVD03973.1"/>
    <property type="molecule type" value="Genomic_DNA"/>
</dbReference>
<feature type="coiled-coil region" evidence="1">
    <location>
        <begin position="91"/>
        <end position="118"/>
    </location>
</feature>
<evidence type="ECO:0008006" key="4">
    <source>
        <dbReference type="Google" id="ProtNLM"/>
    </source>
</evidence>
<feature type="coiled-coil region" evidence="1">
    <location>
        <begin position="163"/>
        <end position="212"/>
    </location>
</feature>
<reference evidence="2 3" key="1">
    <citation type="submission" date="2017-07" db="EMBL/GenBank/DDBJ databases">
        <authorList>
            <person name="Talla V."/>
            <person name="Backstrom N."/>
        </authorList>
    </citation>
    <scope>NUCLEOTIDE SEQUENCE [LARGE SCALE GENOMIC DNA]</scope>
</reference>
<evidence type="ECO:0000313" key="3">
    <source>
        <dbReference type="Proteomes" id="UP000324832"/>
    </source>
</evidence>
<dbReference type="GO" id="GO:0005689">
    <property type="term" value="C:U12-type spliceosomal complex"/>
    <property type="evidence" value="ECO:0007669"/>
    <property type="project" value="TreeGrafter"/>
</dbReference>
<gene>
    <name evidence="2" type="ORF">LSINAPIS_LOCUS13848</name>
</gene>
<sequence>MAYNYNFNNNVPGRAYTYPVNNVPDHSYTFHGNYPQYPPLPLPPAPPIIPYSSASVLSDQEILKKFECDIKMDVVKFKLNNITIREIKMKLLNLIKVFNETRDNLKNLTENVDNLSDSEWKLKMEDICNKKDVIGKQVNDLGGSYIELVKKYVAKRASKRLRLKRQREWRARLKIEMKKQKEEHSRKIDEYLQNIKDENNRIKQQEKAKLNADIVLKDVQKKKLDAKKLVSKLDALLKLRRARQNTAKGRGQPISDNETSVFQMNIEKLRLLWIQRLQIYDKEENDLRTQLSESEKPLINKADKDIEEALAQWKQVLFGSGFPQFDFSGDIGKFIGVRCGWDQYLHSEGTALPAGWVVPSQTYSL</sequence>
<proteinExistence type="predicted"/>
<protein>
    <recommendedName>
        <fullName evidence="4">Programmed cell death protein 7</fullName>
    </recommendedName>
</protein>
<evidence type="ECO:0000256" key="1">
    <source>
        <dbReference type="SAM" id="Coils"/>
    </source>
</evidence>
<dbReference type="InterPro" id="IPR031974">
    <property type="entry name" value="PDCD7"/>
</dbReference>
<keyword evidence="1" id="KW-0175">Coiled coil</keyword>
<dbReference type="PANTHER" id="PTHR48190">
    <property type="entry name" value="PROGRAMMED CELL DEATH PROTEIN 7"/>
    <property type="match status" value="1"/>
</dbReference>
<dbReference type="PANTHER" id="PTHR48190:SF2">
    <property type="entry name" value="PROGRAMMED CELL DEATH PROTEIN 7"/>
    <property type="match status" value="1"/>
</dbReference>
<accession>A0A5E4R0Y4</accession>
<name>A0A5E4R0Y4_9NEOP</name>
<dbReference type="OrthoDB" id="2289628at2759"/>
<dbReference type="InterPro" id="IPR052831">
    <property type="entry name" value="Apoptosis_promoter"/>
</dbReference>
<dbReference type="AlphaFoldDB" id="A0A5E4R0Y4"/>
<evidence type="ECO:0000313" key="2">
    <source>
        <dbReference type="EMBL" id="VVD03973.1"/>
    </source>
</evidence>